<dbReference type="AlphaFoldDB" id="U7QH75"/>
<keyword evidence="2" id="KW-1185">Reference proteome</keyword>
<keyword evidence="1" id="KW-0808">Transferase</keyword>
<dbReference type="PANTHER" id="PTHR38134:SF2">
    <property type="entry name" value="GALACTOKINASE"/>
    <property type="match status" value="1"/>
</dbReference>
<dbReference type="InterPro" id="IPR053205">
    <property type="entry name" value="GHMP_kinase_L-arabinokinase"/>
</dbReference>
<dbReference type="SUPFAM" id="SSF53756">
    <property type="entry name" value="UDP-Glycosyltransferase/glycogen phosphorylase"/>
    <property type="match status" value="1"/>
</dbReference>
<organism evidence="1 2">
    <name type="scientific">Lyngbya aestuarii BL J</name>
    <dbReference type="NCBI Taxonomy" id="1348334"/>
    <lineage>
        <taxon>Bacteria</taxon>
        <taxon>Bacillati</taxon>
        <taxon>Cyanobacteriota</taxon>
        <taxon>Cyanophyceae</taxon>
        <taxon>Oscillatoriophycideae</taxon>
        <taxon>Oscillatoriales</taxon>
        <taxon>Microcoleaceae</taxon>
        <taxon>Lyngbya</taxon>
    </lineage>
</organism>
<dbReference type="RefSeq" id="WP_023066497.1">
    <property type="nucleotide sequence ID" value="NZ_AUZM01000023.1"/>
</dbReference>
<protein>
    <submittedName>
        <fullName evidence="1">Glycosyl transferase 1 family protein</fullName>
    </submittedName>
</protein>
<gene>
    <name evidence="1" type="ORF">M595_2749</name>
</gene>
<dbReference type="PANTHER" id="PTHR38134">
    <property type="entry name" value="SLR1395 PROTEIN"/>
    <property type="match status" value="1"/>
</dbReference>
<dbReference type="Proteomes" id="UP000017127">
    <property type="component" value="Unassembled WGS sequence"/>
</dbReference>
<sequence length="374" mass="41962">MSRPTFYIAITNHGFGHAVRAASVAAQIQQLCPDSLLILVTTAPRWLLETYIEGDFILRPRAFDVGVIQPDSLTMDKAATLEKLQEIRKNQNSIIAGEVNFIRQNRVDLVFADIPPLAASIAKIAGIPCYMMSNFGWDFIYRDWGGEFIEIADWVGDCFSQCEGLFRLPLHENMSAFSNITDVGLTGGNPRYDLDTLREDFQINSTPEKTILLTFGGLSLAKIPYENLNKFSDFTFITFDKNAPKLPNLISVQTQKNQVKSLIDYTHIRPVDFMPLCGRVVSKPGFSTYSEAMRLNIPIVTLSRDGFAEAELLLTGLQNYSYHQILTSAQFFESNWEFLQHPLSPPRLSDTLDKTGSETIAQMLVNVVKSGLKN</sequence>
<accession>U7QH75</accession>
<dbReference type="EMBL" id="AUZM01000023">
    <property type="protein sequence ID" value="ERT07324.1"/>
    <property type="molecule type" value="Genomic_DNA"/>
</dbReference>
<dbReference type="GO" id="GO:0016740">
    <property type="term" value="F:transferase activity"/>
    <property type="evidence" value="ECO:0007669"/>
    <property type="project" value="UniProtKB-KW"/>
</dbReference>
<evidence type="ECO:0000313" key="1">
    <source>
        <dbReference type="EMBL" id="ERT07324.1"/>
    </source>
</evidence>
<reference evidence="1 2" key="1">
    <citation type="journal article" date="2013" name="Front. Microbiol.">
        <title>Comparative genomic analyses of the cyanobacterium, Lyngbya aestuarii BL J, a powerful hydrogen producer.</title>
        <authorList>
            <person name="Kothari A."/>
            <person name="Vaughn M."/>
            <person name="Garcia-Pichel F."/>
        </authorList>
    </citation>
    <scope>NUCLEOTIDE SEQUENCE [LARGE SCALE GENOMIC DNA]</scope>
    <source>
        <strain evidence="1 2">BL J</strain>
    </source>
</reference>
<evidence type="ECO:0000313" key="2">
    <source>
        <dbReference type="Proteomes" id="UP000017127"/>
    </source>
</evidence>
<dbReference type="OrthoDB" id="503106at2"/>
<dbReference type="PATRIC" id="fig|1348334.3.peg.2662"/>
<proteinExistence type="predicted"/>
<comment type="caution">
    <text evidence="1">The sequence shown here is derived from an EMBL/GenBank/DDBJ whole genome shotgun (WGS) entry which is preliminary data.</text>
</comment>
<name>U7QH75_9CYAN</name>